<keyword evidence="1" id="KW-0812">Transmembrane</keyword>
<name>A0A8S5UXL5_9CAUD</name>
<proteinExistence type="predicted"/>
<accession>A0A8S5UXL5</accession>
<feature type="transmembrane region" description="Helical" evidence="1">
    <location>
        <begin position="12"/>
        <end position="36"/>
    </location>
</feature>
<keyword evidence="1" id="KW-0472">Membrane</keyword>
<feature type="transmembrane region" description="Helical" evidence="1">
    <location>
        <begin position="56"/>
        <end position="80"/>
    </location>
</feature>
<sequence length="93" mass="10421">MLSTAASIYFSFSAKTFSIPFLTVSPLVTLFFLQYLSNFSLNSLLILTVRFLEFGSFSLGLPVLGLTIFTSLYALHLLYFMPCIKSSVIFNNL</sequence>
<organism evidence="2">
    <name type="scientific">Podoviridae sp. ctW0z17</name>
    <dbReference type="NCBI Taxonomy" id="2825254"/>
    <lineage>
        <taxon>Viruses</taxon>
        <taxon>Duplodnaviria</taxon>
        <taxon>Heunggongvirae</taxon>
        <taxon>Uroviricota</taxon>
        <taxon>Caudoviricetes</taxon>
    </lineage>
</organism>
<keyword evidence="1" id="KW-1133">Transmembrane helix</keyword>
<reference evidence="2" key="1">
    <citation type="journal article" date="2021" name="Proc. Natl. Acad. Sci. U.S.A.">
        <title>A Catalog of Tens of Thousands of Viruses from Human Metagenomes Reveals Hidden Associations with Chronic Diseases.</title>
        <authorList>
            <person name="Tisza M.J."/>
            <person name="Buck C.B."/>
        </authorList>
    </citation>
    <scope>NUCLEOTIDE SEQUENCE</scope>
    <source>
        <strain evidence="2">CtW0z17</strain>
    </source>
</reference>
<protein>
    <submittedName>
        <fullName evidence="2">Uncharacterized protein</fullName>
    </submittedName>
</protein>
<evidence type="ECO:0000256" key="1">
    <source>
        <dbReference type="SAM" id="Phobius"/>
    </source>
</evidence>
<evidence type="ECO:0000313" key="2">
    <source>
        <dbReference type="EMBL" id="DAF99221.1"/>
    </source>
</evidence>
<dbReference type="EMBL" id="BK016161">
    <property type="protein sequence ID" value="DAF99221.1"/>
    <property type="molecule type" value="Genomic_DNA"/>
</dbReference>